<accession>A0A409Y8Y8</accession>
<dbReference type="EMBL" id="NHTK01001352">
    <property type="protein sequence ID" value="PPQ99605.1"/>
    <property type="molecule type" value="Genomic_DNA"/>
</dbReference>
<gene>
    <name evidence="3" type="ORF">CVT24_005181</name>
</gene>
<feature type="region of interest" description="Disordered" evidence="1">
    <location>
        <begin position="35"/>
        <end position="69"/>
    </location>
</feature>
<name>A0A409Y8Y8_9AGAR</name>
<keyword evidence="4" id="KW-1185">Reference proteome</keyword>
<dbReference type="OrthoDB" id="203796at2759"/>
<feature type="compositionally biased region" description="Polar residues" evidence="1">
    <location>
        <begin position="35"/>
        <end position="55"/>
    </location>
</feature>
<proteinExistence type="predicted"/>
<organism evidence="3 4">
    <name type="scientific">Panaeolus cyanescens</name>
    <dbReference type="NCBI Taxonomy" id="181874"/>
    <lineage>
        <taxon>Eukaryota</taxon>
        <taxon>Fungi</taxon>
        <taxon>Dikarya</taxon>
        <taxon>Basidiomycota</taxon>
        <taxon>Agaricomycotina</taxon>
        <taxon>Agaricomycetes</taxon>
        <taxon>Agaricomycetidae</taxon>
        <taxon>Agaricales</taxon>
        <taxon>Agaricineae</taxon>
        <taxon>Galeropsidaceae</taxon>
        <taxon>Panaeolus</taxon>
    </lineage>
</organism>
<keyword evidence="2" id="KW-0472">Membrane</keyword>
<dbReference type="Proteomes" id="UP000284842">
    <property type="component" value="Unassembled WGS sequence"/>
</dbReference>
<reference evidence="3 4" key="1">
    <citation type="journal article" date="2018" name="Evol. Lett.">
        <title>Horizontal gene cluster transfer increased hallucinogenic mushroom diversity.</title>
        <authorList>
            <person name="Reynolds H.T."/>
            <person name="Vijayakumar V."/>
            <person name="Gluck-Thaler E."/>
            <person name="Korotkin H.B."/>
            <person name="Matheny P.B."/>
            <person name="Slot J.C."/>
        </authorList>
    </citation>
    <scope>NUCLEOTIDE SEQUENCE [LARGE SCALE GENOMIC DNA]</scope>
    <source>
        <strain evidence="3 4">2629</strain>
    </source>
</reference>
<evidence type="ECO:0000313" key="4">
    <source>
        <dbReference type="Proteomes" id="UP000284842"/>
    </source>
</evidence>
<keyword evidence="2" id="KW-1133">Transmembrane helix</keyword>
<comment type="caution">
    <text evidence="3">The sequence shown here is derived from an EMBL/GenBank/DDBJ whole genome shotgun (WGS) entry which is preliminary data.</text>
</comment>
<protein>
    <submittedName>
        <fullName evidence="3">Uncharacterized protein</fullName>
    </submittedName>
</protein>
<sequence length="472" mass="53649">MIVIPKETEAQSELRNVQTPVASSSSNILVTESLPSPTISASSPLLGQNSLNNNEFPPAPSGPPPGFTPYSAEFFETGCEDIVSHDPHLNTDGEALYRFLLSQAATPPSYRIQCKGTHDETRHRRVTERDANGRTRQKSESYTETITDFDFCISIRPPPNHISQPVYWTVGDDDPAYRGRMVREVETTLPYLTHEKGRRKAKRKDVNAYKDWEKKRNAMGLPPWVMEADVIAAVEGLGAPREDGLRSSKTIRDWADEYCASPKYLKEFVFEKVIYGWNIQKLQDAIRSTIESTPYSGDVSIEIRPYNSKVYIRPDNKISRWLSNKWLMFLSIILFIFPFIWLYKRFHSRGGGTWEVCGAAYALKKWVPLEPGEQMESPEDLPPYEALRSPDSAFSSGSRSPQRSSYYIQTPTGTKKLIGQREGEWFRAWEGNIRNAVLTRYQSQEPLTGSHFVPLPVRSLDGYDASQSLIQF</sequence>
<keyword evidence="2" id="KW-0812">Transmembrane</keyword>
<feature type="compositionally biased region" description="Pro residues" evidence="1">
    <location>
        <begin position="57"/>
        <end position="67"/>
    </location>
</feature>
<dbReference type="AlphaFoldDB" id="A0A409Y8Y8"/>
<dbReference type="PANTHER" id="PTHR37848:SF1">
    <property type="entry name" value="SUN DOMAIN-CONTAINING PROTEIN"/>
    <property type="match status" value="1"/>
</dbReference>
<evidence type="ECO:0000313" key="3">
    <source>
        <dbReference type="EMBL" id="PPQ99605.1"/>
    </source>
</evidence>
<feature type="transmembrane region" description="Helical" evidence="2">
    <location>
        <begin position="326"/>
        <end position="343"/>
    </location>
</feature>
<dbReference type="InParanoid" id="A0A409Y8Y8"/>
<dbReference type="PANTHER" id="PTHR37848">
    <property type="entry name" value="EXPRESSED PROTEIN"/>
    <property type="match status" value="1"/>
</dbReference>
<evidence type="ECO:0000256" key="2">
    <source>
        <dbReference type="SAM" id="Phobius"/>
    </source>
</evidence>
<evidence type="ECO:0000256" key="1">
    <source>
        <dbReference type="SAM" id="MobiDB-lite"/>
    </source>
</evidence>